<gene>
    <name evidence="2" type="ordered locus">PSTAB_4174</name>
</gene>
<reference evidence="2 3" key="1">
    <citation type="journal article" date="2011" name="J. Bacteriol.">
        <title>Complete Genome Sequence of the Type Strain Pseudomonas stutzeri CGMCC 1.1803.</title>
        <authorList>
            <person name="Chen M."/>
            <person name="Yan Y."/>
            <person name="Zhang W."/>
            <person name="Lu W."/>
            <person name="Wang J."/>
            <person name="Ping S."/>
            <person name="Lin M."/>
        </authorList>
    </citation>
    <scope>NUCLEOTIDE SEQUENCE [LARGE SCALE GENOMIC DNA]</scope>
    <source>
        <strain evidence="3">ATCC 17588 / DSM 5190 / CCUG 11256 / JCM 5965 / LMG 11199 / NCIMB 11358 / Stanier 221</strain>
    </source>
</reference>
<reference key="2">
    <citation type="submission" date="2011-06" db="EMBL/GenBank/DDBJ databases">
        <title>Complete Genome Sequence of Pseudomonas stutzeri Strain CGMCC 1.1803.</title>
        <authorList>
            <person name="Yan Y."/>
            <person name="Chen M."/>
            <person name="Lu W."/>
            <person name="Zhang W."/>
            <person name="Ping S."/>
            <person name="Lin M."/>
        </authorList>
    </citation>
    <scope>NUCLEOTIDE SEQUENCE</scope>
    <source>
        <strain>ATCC 17588</strain>
    </source>
</reference>
<evidence type="ECO:0000313" key="3">
    <source>
        <dbReference type="Proteomes" id="UP000008932"/>
    </source>
</evidence>
<proteinExistence type="predicted"/>
<evidence type="ECO:0000313" key="2">
    <source>
        <dbReference type="EMBL" id="AEJ07455.1"/>
    </source>
</evidence>
<keyword evidence="1" id="KW-1133">Transmembrane helix</keyword>
<dbReference type="KEGG" id="psz:PSTAB_4174"/>
<dbReference type="Proteomes" id="UP000008932">
    <property type="component" value="Chromosome"/>
</dbReference>
<keyword evidence="1" id="KW-0472">Membrane</keyword>
<dbReference type="EMBL" id="CP002881">
    <property type="protein sequence ID" value="AEJ07455.1"/>
    <property type="molecule type" value="Genomic_DNA"/>
</dbReference>
<keyword evidence="1" id="KW-0812">Transmembrane</keyword>
<dbReference type="HOGENOM" id="CLU_2809075_0_0_6"/>
<reference evidence="3" key="3">
    <citation type="submission" date="2011-06" db="EMBL/GenBank/DDBJ databases">
        <title>Complete genome sequence of Pseudomonas stutzeri strain CGMCC 1.1803.</title>
        <authorList>
            <person name="Yan Y."/>
            <person name="Chen M."/>
            <person name="Lu W."/>
            <person name="Zhang W."/>
            <person name="Ping S."/>
            <person name="Lin M."/>
        </authorList>
    </citation>
    <scope>NUCLEOTIDE SEQUENCE [LARGE SCALE GENOMIC DNA]</scope>
    <source>
        <strain evidence="3">ATCC 17588 / DSM 5190 / CCUG 11256 / JCM 5965 / LMG 11199 / NCIMB 11358 / Stanier 221</strain>
    </source>
</reference>
<sequence>MVVATERVTDAQLLRNLPNVRLYPLYLAAGLGLAEQVLLMLGINADQVDHRIEELRQTLSESGGDRP</sequence>
<organism evidence="2 3">
    <name type="scientific">Stutzerimonas stutzeri (strain ATCC 17588 / DSM 5190 / CCUG 11256 / JCM 5965 / LMG 11199 / NBRC 14165 / NCIMB 11358 / Stanier 221)</name>
    <name type="common">Pseudomonas stutzeri</name>
    <dbReference type="NCBI Taxonomy" id="96563"/>
    <lineage>
        <taxon>Bacteria</taxon>
        <taxon>Pseudomonadati</taxon>
        <taxon>Pseudomonadota</taxon>
        <taxon>Gammaproteobacteria</taxon>
        <taxon>Pseudomonadales</taxon>
        <taxon>Pseudomonadaceae</taxon>
        <taxon>Stutzerimonas</taxon>
    </lineage>
</organism>
<dbReference type="AlphaFoldDB" id="F8H7L9"/>
<feature type="transmembrane region" description="Helical" evidence="1">
    <location>
        <begin position="23"/>
        <end position="43"/>
    </location>
</feature>
<protein>
    <submittedName>
        <fullName evidence="2">Uncharacterized protein</fullName>
    </submittedName>
</protein>
<name>F8H7L9_STUS2</name>
<accession>F8H7L9</accession>
<evidence type="ECO:0000256" key="1">
    <source>
        <dbReference type="SAM" id="Phobius"/>
    </source>
</evidence>